<evidence type="ECO:0000256" key="3">
    <source>
        <dbReference type="SAM" id="MobiDB-lite"/>
    </source>
</evidence>
<dbReference type="Pfam" id="PF02017">
    <property type="entry name" value="CIDE-N"/>
    <property type="match status" value="1"/>
</dbReference>
<dbReference type="RefSeq" id="XP_060036731.1">
    <property type="nucleotide sequence ID" value="XM_060180748.1"/>
</dbReference>
<feature type="region of interest" description="Disordered" evidence="3">
    <location>
        <begin position="31"/>
        <end position="50"/>
    </location>
</feature>
<evidence type="ECO:0000313" key="6">
    <source>
        <dbReference type="RefSeq" id="XP_060036729.1"/>
    </source>
</evidence>
<proteinExistence type="predicted"/>
<keyword evidence="6 7" id="KW-0808">Transferase</keyword>
<dbReference type="GO" id="GO:0016740">
    <property type="term" value="F:transferase activity"/>
    <property type="evidence" value="ECO:0007669"/>
    <property type="project" value="UniProtKB-KW"/>
</dbReference>
<dbReference type="PANTHER" id="PTHR12306:SF9">
    <property type="entry name" value="LIPID TRANSFERASE CIDEC"/>
    <property type="match status" value="1"/>
</dbReference>
<dbReference type="Gene3D" id="3.10.20.10">
    <property type="match status" value="1"/>
</dbReference>
<evidence type="ECO:0000256" key="1">
    <source>
        <dbReference type="ARBA" id="ARBA00022703"/>
    </source>
</evidence>
<gene>
    <name evidence="6 7" type="primary">CIDEC</name>
</gene>
<reference evidence="6 7" key="1">
    <citation type="submission" date="2025-05" db="UniProtKB">
        <authorList>
            <consortium name="RefSeq"/>
        </authorList>
    </citation>
    <scope>IDENTIFICATION</scope>
</reference>
<organism evidence="5 7">
    <name type="scientific">Erinaceus europaeus</name>
    <name type="common">Western European hedgehog</name>
    <dbReference type="NCBI Taxonomy" id="9365"/>
    <lineage>
        <taxon>Eukaryota</taxon>
        <taxon>Metazoa</taxon>
        <taxon>Chordata</taxon>
        <taxon>Craniata</taxon>
        <taxon>Vertebrata</taxon>
        <taxon>Euteleostomi</taxon>
        <taxon>Mammalia</taxon>
        <taxon>Eutheria</taxon>
        <taxon>Laurasiatheria</taxon>
        <taxon>Eulipotyphla</taxon>
        <taxon>Erinaceidae</taxon>
        <taxon>Erinaceinae</taxon>
        <taxon>Erinaceus</taxon>
    </lineage>
</organism>
<dbReference type="GeneID" id="103112799"/>
<dbReference type="SUPFAM" id="SSF54277">
    <property type="entry name" value="CAD &amp; PB1 domains"/>
    <property type="match status" value="1"/>
</dbReference>
<dbReference type="Proteomes" id="UP001652624">
    <property type="component" value="Chromosome 21"/>
</dbReference>
<evidence type="ECO:0000313" key="7">
    <source>
        <dbReference type="RefSeq" id="XP_060036731.1"/>
    </source>
</evidence>
<name>A0ABM3WJI9_ERIEU</name>
<dbReference type="PANTHER" id="PTHR12306">
    <property type="entry name" value="CELL DEATH ACTIVATOR CIDE"/>
    <property type="match status" value="1"/>
</dbReference>
<feature type="domain" description="CIDE-N" evidence="4">
    <location>
        <begin position="41"/>
        <end position="118"/>
    </location>
</feature>
<dbReference type="SMART" id="SM00266">
    <property type="entry name" value="CAD"/>
    <property type="match status" value="1"/>
</dbReference>
<dbReference type="RefSeq" id="XP_060036729.1">
    <property type="nucleotide sequence ID" value="XM_060180746.1"/>
</dbReference>
<keyword evidence="1 2" id="KW-0053">Apoptosis</keyword>
<dbReference type="InterPro" id="IPR003508">
    <property type="entry name" value="CIDE-N_dom"/>
</dbReference>
<sequence>MDYAMKSLSLLSPRSLSRYVAVSTSVVTEQLVPEPSPETPRARPCKLSSADRSMRKGVMAHSLEDLLCKARDVLELPDKPFFLVLEEDGTAVEMEEYFQALADDTVFMVLRKGQKWRPALEQGSRYQLSPSQKPTRKIDVARVTFDLYKMNPQDLIGCLNVKATLYGTYSLSYNLNCYGAKRVMKEALRWALLSMQATGHVLLGTSCYMQQLLDATEGSTPAPAKAPSLLPACLKILQ</sequence>
<protein>
    <submittedName>
        <fullName evidence="6 7">Lipid transferase CIDEC isoform X2</fullName>
    </submittedName>
</protein>
<evidence type="ECO:0000259" key="4">
    <source>
        <dbReference type="PROSITE" id="PS51135"/>
    </source>
</evidence>
<dbReference type="PROSITE" id="PS51135">
    <property type="entry name" value="CIDE_N"/>
    <property type="match status" value="1"/>
</dbReference>
<accession>A0ABM3WJI9</accession>
<evidence type="ECO:0000256" key="2">
    <source>
        <dbReference type="PROSITE-ProRule" id="PRU00447"/>
    </source>
</evidence>
<keyword evidence="5" id="KW-1185">Reference proteome</keyword>
<evidence type="ECO:0000313" key="5">
    <source>
        <dbReference type="Proteomes" id="UP001652624"/>
    </source>
</evidence>